<keyword evidence="3" id="KW-0131">Cell cycle</keyword>
<dbReference type="Proteomes" id="UP000051574">
    <property type="component" value="Unassembled WGS sequence"/>
</dbReference>
<comment type="subcellular location">
    <subcellularLocation>
        <location evidence="1">Nucleus</location>
    </subcellularLocation>
</comment>
<accession>A0A0T6BGZ1</accession>
<organism evidence="6 7">
    <name type="scientific">Oryctes borbonicus</name>
    <dbReference type="NCBI Taxonomy" id="1629725"/>
    <lineage>
        <taxon>Eukaryota</taxon>
        <taxon>Metazoa</taxon>
        <taxon>Ecdysozoa</taxon>
        <taxon>Arthropoda</taxon>
        <taxon>Hexapoda</taxon>
        <taxon>Insecta</taxon>
        <taxon>Pterygota</taxon>
        <taxon>Neoptera</taxon>
        <taxon>Endopterygota</taxon>
        <taxon>Coleoptera</taxon>
        <taxon>Polyphaga</taxon>
        <taxon>Scarabaeiformia</taxon>
        <taxon>Scarabaeidae</taxon>
        <taxon>Dynastinae</taxon>
        <taxon>Oryctes</taxon>
    </lineage>
</organism>
<dbReference type="PANTHER" id="PTHR22940:SF4">
    <property type="entry name" value="PROTEIN TIMELESS HOMOLOG"/>
    <property type="match status" value="1"/>
</dbReference>
<evidence type="ECO:0000256" key="2">
    <source>
        <dbReference type="ARBA" id="ARBA00023242"/>
    </source>
</evidence>
<gene>
    <name evidence="6" type="ORF">AMK59_105</name>
</gene>
<dbReference type="Pfam" id="PF04821">
    <property type="entry name" value="TIMELESS"/>
    <property type="match status" value="1"/>
</dbReference>
<dbReference type="PANTHER" id="PTHR22940">
    <property type="entry name" value="TIMEOUT/TIMELESS-2"/>
    <property type="match status" value="1"/>
</dbReference>
<dbReference type="OrthoDB" id="310853at2759"/>
<dbReference type="InterPro" id="IPR044998">
    <property type="entry name" value="Timeless"/>
</dbReference>
<dbReference type="GO" id="GO:0003677">
    <property type="term" value="F:DNA binding"/>
    <property type="evidence" value="ECO:0007669"/>
    <property type="project" value="TreeGrafter"/>
</dbReference>
<evidence type="ECO:0000256" key="4">
    <source>
        <dbReference type="SAM" id="MobiDB-lite"/>
    </source>
</evidence>
<dbReference type="GO" id="GO:0009649">
    <property type="term" value="P:entrainment of circadian clock"/>
    <property type="evidence" value="ECO:0007669"/>
    <property type="project" value="TreeGrafter"/>
</dbReference>
<dbReference type="InterPro" id="IPR006906">
    <property type="entry name" value="Timeless_N"/>
</dbReference>
<evidence type="ECO:0000256" key="1">
    <source>
        <dbReference type="ARBA" id="ARBA00004123"/>
    </source>
</evidence>
<dbReference type="GO" id="GO:0006281">
    <property type="term" value="P:DNA repair"/>
    <property type="evidence" value="ECO:0007669"/>
    <property type="project" value="TreeGrafter"/>
</dbReference>
<evidence type="ECO:0000313" key="6">
    <source>
        <dbReference type="EMBL" id="KRT86585.1"/>
    </source>
</evidence>
<dbReference type="GO" id="GO:0031298">
    <property type="term" value="C:replication fork protection complex"/>
    <property type="evidence" value="ECO:0007669"/>
    <property type="project" value="TreeGrafter"/>
</dbReference>
<evidence type="ECO:0000259" key="5">
    <source>
        <dbReference type="Pfam" id="PF04821"/>
    </source>
</evidence>
<reference evidence="6 7" key="1">
    <citation type="submission" date="2015-09" db="EMBL/GenBank/DDBJ databases">
        <title>Draft genome of the scarab beetle Oryctes borbonicus.</title>
        <authorList>
            <person name="Meyer J.M."/>
            <person name="Markov G.V."/>
            <person name="Baskaran P."/>
            <person name="Herrmann M."/>
            <person name="Sommer R.J."/>
            <person name="Roedelsperger C."/>
        </authorList>
    </citation>
    <scope>NUCLEOTIDE SEQUENCE [LARGE SCALE GENOMIC DNA]</scope>
    <source>
        <strain evidence="6">OB123</strain>
        <tissue evidence="6">Whole animal</tissue>
    </source>
</reference>
<feature type="region of interest" description="Disordered" evidence="4">
    <location>
        <begin position="534"/>
        <end position="565"/>
    </location>
</feature>
<keyword evidence="2" id="KW-0539">Nucleus</keyword>
<dbReference type="GO" id="GO:0043111">
    <property type="term" value="P:replication fork arrest"/>
    <property type="evidence" value="ECO:0007669"/>
    <property type="project" value="TreeGrafter"/>
</dbReference>
<dbReference type="EMBL" id="LJIG01000355">
    <property type="protein sequence ID" value="KRT86585.1"/>
    <property type="molecule type" value="Genomic_DNA"/>
</dbReference>
<protein>
    <recommendedName>
        <fullName evidence="5">Timeless N-terminal domain-containing protein</fullName>
    </recommendedName>
</protein>
<dbReference type="AlphaFoldDB" id="A0A0T6BGZ1"/>
<keyword evidence="7" id="KW-1185">Reference proteome</keyword>
<evidence type="ECO:0000313" key="7">
    <source>
        <dbReference type="Proteomes" id="UP000051574"/>
    </source>
</evidence>
<comment type="caution">
    <text evidence="6">The sequence shown here is derived from an EMBL/GenBank/DDBJ whole genome shotgun (WGS) entry which is preliminary data.</text>
</comment>
<dbReference type="GO" id="GO:0000076">
    <property type="term" value="P:DNA replication checkpoint signaling"/>
    <property type="evidence" value="ECO:0007669"/>
    <property type="project" value="TreeGrafter"/>
</dbReference>
<evidence type="ECO:0000256" key="3">
    <source>
        <dbReference type="ARBA" id="ARBA00023306"/>
    </source>
</evidence>
<feature type="domain" description="Timeless N-terminal" evidence="5">
    <location>
        <begin position="25"/>
        <end position="287"/>
    </location>
</feature>
<feature type="compositionally biased region" description="Basic and acidic residues" evidence="4">
    <location>
        <begin position="542"/>
        <end position="565"/>
    </location>
</feature>
<proteinExistence type="predicted"/>
<name>A0A0T6BGZ1_9SCAR</name>
<sequence length="625" mass="72737">MSSLLSAELAATCNALGYYDAKANKYYADSNTLETVKDLIRYLRKDDENHEIRRHLGETKVVETDLLPLLKSYWEETELFDVLLRLLVNLTMPALMLWNEEPPTEKTARNYYLQIEGHLQDYKQAFADEAVWAVLSTRISKILEIDYAERGDENGLIIERILILIRNILYVSVDPDAERRPDNDASVHDQVLWSLHQSGMLDIILYISNSTMEQAYYMHVLEVLSFMLREQSASELANAALQRSQTEKLRDEAELLAIRHRESGQRQQKLKAFNGTRHSRFGGTYVVKSMKSISNNELIYHKPLSKLESLDFDADKQKVKTPKNRLPIQSTSAERRSAFSIRLFLKEFCIEFLNGAYNTFMCQVKRNLMRAKSENHDESYYFWAMRFFMEFIRCYKFEVKLVSETMSVQSFHYVQKNMEDYFDRISQDKKKIRPWSRRLHLALLAYRELLLTICAMDKSPLDSVRHSAKVIKSNIFYVLEYRELVLTLLVTFDELKMSGSYLNDLIECQHIFLKMLQCYCDGGKSDIMVQKRAKAKKKSKKAREGRTASEVDRRVSTRPAETDLESRWDEVGPQLSIVLEGRAEIPDDLVPFDAASEVPIDDQKTETMKNIQRKLRANELEQAVG</sequence>
<feature type="non-terminal residue" evidence="6">
    <location>
        <position position="625"/>
    </location>
</feature>